<dbReference type="CDD" id="cd03364">
    <property type="entry name" value="TOPRIM_DnaG_primases"/>
    <property type="match status" value="1"/>
</dbReference>
<dbReference type="Pfam" id="PF01807">
    <property type="entry name" value="Zn_ribbon_DnaG"/>
    <property type="match status" value="1"/>
</dbReference>
<dbReference type="GO" id="GO:0003899">
    <property type="term" value="F:DNA-directed RNA polymerase activity"/>
    <property type="evidence" value="ECO:0007669"/>
    <property type="project" value="InterPro"/>
</dbReference>
<dbReference type="OrthoDB" id="9803773at2"/>
<evidence type="ECO:0000313" key="5">
    <source>
        <dbReference type="EMBL" id="POZ60318.1"/>
    </source>
</evidence>
<name>A0A2S5DB99_9NEIS</name>
<dbReference type="GO" id="GO:0005737">
    <property type="term" value="C:cytoplasm"/>
    <property type="evidence" value="ECO:0007669"/>
    <property type="project" value="TreeGrafter"/>
</dbReference>
<accession>A0A2S5DB99</accession>
<evidence type="ECO:0000256" key="2">
    <source>
        <dbReference type="ARBA" id="ARBA00022771"/>
    </source>
</evidence>
<dbReference type="RefSeq" id="WP_103904277.1">
    <property type="nucleotide sequence ID" value="NZ_PQWB01000138.1"/>
</dbReference>
<reference evidence="6" key="1">
    <citation type="submission" date="2018-02" db="EMBL/GenBank/DDBJ databases">
        <authorList>
            <person name="O'Hara-Hanley K."/>
            <person name="Soby S."/>
        </authorList>
    </citation>
    <scope>NUCLEOTIDE SEQUENCE [LARGE SCALE GENOMIC DNA]</scope>
    <source>
        <strain evidence="6">MWU14-2602</strain>
    </source>
</reference>
<dbReference type="AlphaFoldDB" id="A0A2S5DB99"/>
<keyword evidence="3" id="KW-0862">Zinc</keyword>
<proteinExistence type="predicted"/>
<dbReference type="Gene3D" id="3.40.1360.10">
    <property type="match status" value="1"/>
</dbReference>
<dbReference type="PANTHER" id="PTHR30313:SF2">
    <property type="entry name" value="DNA PRIMASE"/>
    <property type="match status" value="1"/>
</dbReference>
<dbReference type="GO" id="GO:0008270">
    <property type="term" value="F:zinc ion binding"/>
    <property type="evidence" value="ECO:0007669"/>
    <property type="project" value="UniProtKB-KW"/>
</dbReference>
<dbReference type="InterPro" id="IPR037068">
    <property type="entry name" value="DNA_primase_core_N_sf"/>
</dbReference>
<evidence type="ECO:0000256" key="3">
    <source>
        <dbReference type="ARBA" id="ARBA00022833"/>
    </source>
</evidence>
<dbReference type="PANTHER" id="PTHR30313">
    <property type="entry name" value="DNA PRIMASE"/>
    <property type="match status" value="1"/>
</dbReference>
<dbReference type="InterPro" id="IPR034151">
    <property type="entry name" value="TOPRIM_DnaG_bac"/>
</dbReference>
<dbReference type="EMBL" id="PQWB01000138">
    <property type="protein sequence ID" value="POZ60318.1"/>
    <property type="molecule type" value="Genomic_DNA"/>
</dbReference>
<dbReference type="InterPro" id="IPR002694">
    <property type="entry name" value="Znf_CHC2"/>
</dbReference>
<evidence type="ECO:0000259" key="4">
    <source>
        <dbReference type="SMART" id="SM00400"/>
    </source>
</evidence>
<comment type="caution">
    <text evidence="5">The sequence shown here is derived from an EMBL/GenBank/DDBJ whole genome shotgun (WGS) entry which is preliminary data.</text>
</comment>
<dbReference type="Gene3D" id="3.90.980.10">
    <property type="entry name" value="DNA primase, catalytic core, N-terminal domain"/>
    <property type="match status" value="1"/>
</dbReference>
<keyword evidence="6" id="KW-1185">Reference proteome</keyword>
<sequence>MARIPETDIERLKAEVSLLRLIEASGRTLNKQGKDYACRCPFHADATPSLIVTPAKNLFHCFGCGAAGGPIDWVMRTQGVSFRQAAEQLRAELGVSAPPPRLAASPLAAEPPAAERQTLLRRVLDYYHDTLKQSPEAQAYLDKRGLRHPELIERFRLGYANRTLGYSLPAKPVKAGAEIRSQLQAIGLLRESGHEHFNGALVVPVIGLDGVVHEVYGRKIRDDLRAGTAYHLYLPGPHAGVWNEAGLAASGGEVILCEALLDAMTFWVHGLRNVTASYGVNGFTAAHLDAFRRHGVRRVLIAYDRDAAGNQAAAMLAEQLMAEGIDCFRILFPKDRRCCTNPEQGEAPPFPKWI</sequence>
<dbReference type="InterPro" id="IPR050219">
    <property type="entry name" value="DnaG_primase"/>
</dbReference>
<keyword evidence="1" id="KW-0479">Metal-binding</keyword>
<evidence type="ECO:0000256" key="1">
    <source>
        <dbReference type="ARBA" id="ARBA00022723"/>
    </source>
</evidence>
<dbReference type="InterPro" id="IPR036977">
    <property type="entry name" value="DNA_primase_Znf_CHC2"/>
</dbReference>
<dbReference type="Gene3D" id="3.90.580.10">
    <property type="entry name" value="Zinc finger, CHC2-type domain"/>
    <property type="match status" value="1"/>
</dbReference>
<dbReference type="Pfam" id="PF13155">
    <property type="entry name" value="Toprim_2"/>
    <property type="match status" value="1"/>
</dbReference>
<dbReference type="GO" id="GO:0003677">
    <property type="term" value="F:DNA binding"/>
    <property type="evidence" value="ECO:0007669"/>
    <property type="project" value="InterPro"/>
</dbReference>
<protein>
    <recommendedName>
        <fullName evidence="4">Zinc finger CHC2-type domain-containing protein</fullName>
    </recommendedName>
</protein>
<evidence type="ECO:0000313" key="6">
    <source>
        <dbReference type="Proteomes" id="UP000237082"/>
    </source>
</evidence>
<dbReference type="SUPFAM" id="SSF57783">
    <property type="entry name" value="Zinc beta-ribbon"/>
    <property type="match status" value="1"/>
</dbReference>
<dbReference type="SMART" id="SM00400">
    <property type="entry name" value="ZnF_CHCC"/>
    <property type="match status" value="1"/>
</dbReference>
<dbReference type="GO" id="GO:0006269">
    <property type="term" value="P:DNA replication, synthesis of primer"/>
    <property type="evidence" value="ECO:0007669"/>
    <property type="project" value="TreeGrafter"/>
</dbReference>
<organism evidence="5 6">
    <name type="scientific">Chromobacterium alticapitis</name>
    <dbReference type="NCBI Taxonomy" id="2073169"/>
    <lineage>
        <taxon>Bacteria</taxon>
        <taxon>Pseudomonadati</taxon>
        <taxon>Pseudomonadota</taxon>
        <taxon>Betaproteobacteria</taxon>
        <taxon>Neisseriales</taxon>
        <taxon>Chromobacteriaceae</taxon>
        <taxon>Chromobacterium</taxon>
    </lineage>
</organism>
<keyword evidence="2" id="KW-0863">Zinc-finger</keyword>
<gene>
    <name evidence="5" type="ORF">C2I19_19495</name>
</gene>
<dbReference type="SUPFAM" id="SSF56731">
    <property type="entry name" value="DNA primase core"/>
    <property type="match status" value="1"/>
</dbReference>
<feature type="domain" description="Zinc finger CHC2-type" evidence="4">
    <location>
        <begin position="36"/>
        <end position="90"/>
    </location>
</feature>
<dbReference type="Proteomes" id="UP000237082">
    <property type="component" value="Unassembled WGS sequence"/>
</dbReference>